<organism evidence="1 2">
    <name type="scientific">Dyadobacter jejuensis</name>
    <dbReference type="NCBI Taxonomy" id="1082580"/>
    <lineage>
        <taxon>Bacteria</taxon>
        <taxon>Pseudomonadati</taxon>
        <taxon>Bacteroidota</taxon>
        <taxon>Cytophagia</taxon>
        <taxon>Cytophagales</taxon>
        <taxon>Spirosomataceae</taxon>
        <taxon>Dyadobacter</taxon>
    </lineage>
</organism>
<reference evidence="1 2" key="1">
    <citation type="submission" date="2018-03" db="EMBL/GenBank/DDBJ databases">
        <title>Genomic Encyclopedia of Archaeal and Bacterial Type Strains, Phase II (KMG-II): from individual species to whole genera.</title>
        <authorList>
            <person name="Goeker M."/>
        </authorList>
    </citation>
    <scope>NUCLEOTIDE SEQUENCE [LARGE SCALE GENOMIC DNA]</scope>
    <source>
        <strain evidence="1 2">DSM 100346</strain>
    </source>
</reference>
<evidence type="ECO:0000313" key="1">
    <source>
        <dbReference type="EMBL" id="PWJ60477.1"/>
    </source>
</evidence>
<proteinExistence type="predicted"/>
<keyword evidence="2" id="KW-1185">Reference proteome</keyword>
<dbReference type="AlphaFoldDB" id="A0A316BDB3"/>
<comment type="caution">
    <text evidence="1">The sequence shown here is derived from an EMBL/GenBank/DDBJ whole genome shotgun (WGS) entry which is preliminary data.</text>
</comment>
<gene>
    <name evidence="1" type="ORF">CLV98_101661</name>
</gene>
<dbReference type="EMBL" id="QGDT01000001">
    <property type="protein sequence ID" value="PWJ60477.1"/>
    <property type="molecule type" value="Genomic_DNA"/>
</dbReference>
<dbReference type="Proteomes" id="UP000245880">
    <property type="component" value="Unassembled WGS sequence"/>
</dbReference>
<accession>A0A316BDB3</accession>
<protein>
    <submittedName>
        <fullName evidence="1">Uncharacterized protein</fullName>
    </submittedName>
</protein>
<name>A0A316BDB3_9BACT</name>
<evidence type="ECO:0000313" key="2">
    <source>
        <dbReference type="Proteomes" id="UP000245880"/>
    </source>
</evidence>
<sequence>MGRVDLLGYYDSWVSNMMDLQSRTYYPWGDQEASSLTKLAFMASKTIPTLLFTFIF</sequence>